<dbReference type="AlphaFoldDB" id="A0A843X5S9"/>
<dbReference type="Proteomes" id="UP000652761">
    <property type="component" value="Unassembled WGS sequence"/>
</dbReference>
<reference evidence="2" key="1">
    <citation type="submission" date="2017-07" db="EMBL/GenBank/DDBJ databases">
        <title>Taro Niue Genome Assembly and Annotation.</title>
        <authorList>
            <person name="Atibalentja N."/>
            <person name="Keating K."/>
            <person name="Fields C.J."/>
        </authorList>
    </citation>
    <scope>NUCLEOTIDE SEQUENCE</scope>
    <source>
        <strain evidence="2">Niue_2</strain>
        <tissue evidence="2">Leaf</tissue>
    </source>
</reference>
<dbReference type="EMBL" id="NMUH01005120">
    <property type="protein sequence ID" value="MQM11840.1"/>
    <property type="molecule type" value="Genomic_DNA"/>
</dbReference>
<proteinExistence type="predicted"/>
<organism evidence="2 3">
    <name type="scientific">Colocasia esculenta</name>
    <name type="common">Wild taro</name>
    <name type="synonym">Arum esculentum</name>
    <dbReference type="NCBI Taxonomy" id="4460"/>
    <lineage>
        <taxon>Eukaryota</taxon>
        <taxon>Viridiplantae</taxon>
        <taxon>Streptophyta</taxon>
        <taxon>Embryophyta</taxon>
        <taxon>Tracheophyta</taxon>
        <taxon>Spermatophyta</taxon>
        <taxon>Magnoliopsida</taxon>
        <taxon>Liliopsida</taxon>
        <taxon>Araceae</taxon>
        <taxon>Aroideae</taxon>
        <taxon>Colocasieae</taxon>
        <taxon>Colocasia</taxon>
    </lineage>
</organism>
<feature type="compositionally biased region" description="Basic and acidic residues" evidence="1">
    <location>
        <begin position="43"/>
        <end position="59"/>
    </location>
</feature>
<evidence type="ECO:0000313" key="3">
    <source>
        <dbReference type="Proteomes" id="UP000652761"/>
    </source>
</evidence>
<evidence type="ECO:0000313" key="2">
    <source>
        <dbReference type="EMBL" id="MQM11840.1"/>
    </source>
</evidence>
<sequence>MDRPQEDHLLPSFRLLQPVQTVLLESTKGSERDSRASYHAAQGRHDPMKGVRNPGHDFDVDPSTARVRLRARLRVCISLNRGRIPRCVSE</sequence>
<gene>
    <name evidence="2" type="ORF">Taro_044751</name>
</gene>
<evidence type="ECO:0000256" key="1">
    <source>
        <dbReference type="SAM" id="MobiDB-lite"/>
    </source>
</evidence>
<feature type="non-terminal residue" evidence="2">
    <location>
        <position position="1"/>
    </location>
</feature>
<name>A0A843X5S9_COLES</name>
<accession>A0A843X5S9</accession>
<comment type="caution">
    <text evidence="2">The sequence shown here is derived from an EMBL/GenBank/DDBJ whole genome shotgun (WGS) entry which is preliminary data.</text>
</comment>
<feature type="region of interest" description="Disordered" evidence="1">
    <location>
        <begin position="26"/>
        <end position="61"/>
    </location>
</feature>
<protein>
    <submittedName>
        <fullName evidence="2">Uncharacterized protein</fullName>
    </submittedName>
</protein>
<keyword evidence="3" id="KW-1185">Reference proteome</keyword>